<comment type="caution">
    <text evidence="4">The sequence shown here is derived from an EMBL/GenBank/DDBJ whole genome shotgun (WGS) entry which is preliminary data.</text>
</comment>
<dbReference type="InterPro" id="IPR011330">
    <property type="entry name" value="Glyco_hydro/deAcase_b/a-brl"/>
</dbReference>
<evidence type="ECO:0000259" key="3">
    <source>
        <dbReference type="PROSITE" id="PS51677"/>
    </source>
</evidence>
<dbReference type="PANTHER" id="PTHR34216:SF3">
    <property type="entry name" value="POLY-BETA-1,6-N-ACETYL-D-GLUCOSAMINE N-DEACETYLASE"/>
    <property type="match status" value="1"/>
</dbReference>
<dbReference type="Gene3D" id="3.20.20.370">
    <property type="entry name" value="Glycoside hydrolase/deacetylase"/>
    <property type="match status" value="1"/>
</dbReference>
<feature type="domain" description="NodB homology" evidence="3">
    <location>
        <begin position="166"/>
        <end position="397"/>
    </location>
</feature>
<dbReference type="InterPro" id="IPR002509">
    <property type="entry name" value="NODB_dom"/>
</dbReference>
<gene>
    <name evidence="4" type="ORF">DO97_19465</name>
</gene>
<dbReference type="EMBL" id="JJML01000074">
    <property type="protein sequence ID" value="KGF71456.1"/>
    <property type="molecule type" value="Genomic_DNA"/>
</dbReference>
<dbReference type="CDD" id="cd10918">
    <property type="entry name" value="CE4_NodB_like_5s_6s"/>
    <property type="match status" value="1"/>
</dbReference>
<dbReference type="Pfam" id="PF09992">
    <property type="entry name" value="NAGPA"/>
    <property type="match status" value="1"/>
</dbReference>
<dbReference type="GO" id="GO:0005975">
    <property type="term" value="P:carbohydrate metabolic process"/>
    <property type="evidence" value="ECO:0007669"/>
    <property type="project" value="InterPro"/>
</dbReference>
<proteinExistence type="predicted"/>
<dbReference type="OrthoDB" id="9778320at2"/>
<dbReference type="PROSITE" id="PS51677">
    <property type="entry name" value="NODB"/>
    <property type="match status" value="1"/>
</dbReference>
<keyword evidence="5" id="KW-1185">Reference proteome</keyword>
<dbReference type="Pfam" id="PF01522">
    <property type="entry name" value="Polysacc_deac_1"/>
    <property type="match status" value="1"/>
</dbReference>
<evidence type="ECO:0000256" key="1">
    <source>
        <dbReference type="ARBA" id="ARBA00004613"/>
    </source>
</evidence>
<dbReference type="GO" id="GO:0005576">
    <property type="term" value="C:extracellular region"/>
    <property type="evidence" value="ECO:0007669"/>
    <property type="project" value="UniProtKB-SubCell"/>
</dbReference>
<sequence>MLRHLCQSLSLFRYQPSGVAAGSTWLPFFLLTFLASPLPVLAQSTDNPCSGAGSAQFSGLMSGLVEASTWVDEPAVGMEMLLASLGPQLQSLLSPSPWPMINERAKQAKVPVLMYHDILPEKQVFFDVTPSEFEHHLALIHAQGLTPISLDQLVTHLQTGLPLPEKPILLTFDDGYGGHYQYVYPLLKKYGYPGVFSIYTAKVGKHLGRSSLTWEQLREMAADPLVTIASHSLTHPPDLRALSDAQLQQEITESKQVLEAELGIPIRYFTYPAGFYDQRVSKLVTDAGYRAALTMDDLHEGFAGESESLLAIKRFGQSALPQVLPQAWGGSPLPKWFPGFDFQSPVAVSHTTVNQIPLILISGGRPMTIHADSRYQVPEILAKTSAIAGVDGGFFSLEYLDSNVMIGPVFSQQTQQFVPGNASENPRLAGRPLVLISPQEVRFIPFDPSRHNTLAGIQAEMPNVTDAFVAAAWLVKAGQPQPDSAFGNLFDFNAERHRAFWGINKSGQPVIGVSTEPVGSVNLGEILAQADFQDAVMLDSGASTSLAYQGSSLVGYTPRPVPHVVALVPPFDSNQACVVAAR</sequence>
<evidence type="ECO:0000256" key="2">
    <source>
        <dbReference type="ARBA" id="ARBA00022729"/>
    </source>
</evidence>
<name>A0A098THE6_9CYAN</name>
<reference evidence="4 5" key="1">
    <citation type="journal article" date="2014" name="Mol. Ecol.">
        <title>Evolution of Synechococcus.</title>
        <authorList>
            <person name="Dvorak P."/>
            <person name="Casamatta D."/>
            <person name="Hasler P."/>
            <person name="Poulickova A."/>
            <person name="Ondrej V."/>
            <person name="Sanges R."/>
        </authorList>
    </citation>
    <scope>NUCLEOTIDE SEQUENCE [LARGE SCALE GENOMIC DNA]</scope>
    <source>
        <strain evidence="4 5">CAUP A 1101</strain>
    </source>
</reference>
<keyword evidence="2" id="KW-0732">Signal</keyword>
<dbReference type="InterPro" id="IPR051398">
    <property type="entry name" value="Polysacch_Deacetylase"/>
</dbReference>
<accession>A0A098THE6</accession>
<dbReference type="SUPFAM" id="SSF88713">
    <property type="entry name" value="Glycoside hydrolase/deacetylase"/>
    <property type="match status" value="1"/>
</dbReference>
<evidence type="ECO:0000313" key="5">
    <source>
        <dbReference type="Proteomes" id="UP000030170"/>
    </source>
</evidence>
<protein>
    <submittedName>
        <fullName evidence="4">Polysaccharide deacetylase</fullName>
    </submittedName>
</protein>
<dbReference type="Proteomes" id="UP000030170">
    <property type="component" value="Unassembled WGS sequence"/>
</dbReference>
<dbReference type="AlphaFoldDB" id="A0A098THE6"/>
<dbReference type="STRING" id="1497020.DO97_19465"/>
<dbReference type="PANTHER" id="PTHR34216">
    <property type="match status" value="1"/>
</dbReference>
<comment type="subcellular location">
    <subcellularLocation>
        <location evidence="1">Secreted</location>
    </subcellularLocation>
</comment>
<dbReference type="InterPro" id="IPR018711">
    <property type="entry name" value="NAGPA"/>
</dbReference>
<organism evidence="4 5">
    <name type="scientific">Neosynechococcus sphagnicola sy1</name>
    <dbReference type="NCBI Taxonomy" id="1497020"/>
    <lineage>
        <taxon>Bacteria</taxon>
        <taxon>Bacillati</taxon>
        <taxon>Cyanobacteriota</taxon>
        <taxon>Cyanophyceae</taxon>
        <taxon>Neosynechococcales</taxon>
        <taxon>Neosynechococcaceae</taxon>
        <taxon>Neosynechococcus</taxon>
    </lineage>
</organism>
<evidence type="ECO:0000313" key="4">
    <source>
        <dbReference type="EMBL" id="KGF71456.1"/>
    </source>
</evidence>
<dbReference type="GO" id="GO:0016810">
    <property type="term" value="F:hydrolase activity, acting on carbon-nitrogen (but not peptide) bonds"/>
    <property type="evidence" value="ECO:0007669"/>
    <property type="project" value="InterPro"/>
</dbReference>